<accession>A0A167J7I2</accession>
<dbReference type="VEuPathDB" id="FungiDB:PHYBLDRAFT_153465"/>
<dbReference type="AlphaFoldDB" id="A0A167J7I2"/>
<organism evidence="1 2">
    <name type="scientific">Phycomyces blakesleeanus (strain ATCC 8743b / DSM 1359 / FGSC 10004 / NBRC 33097 / NRRL 1555)</name>
    <dbReference type="NCBI Taxonomy" id="763407"/>
    <lineage>
        <taxon>Eukaryota</taxon>
        <taxon>Fungi</taxon>
        <taxon>Fungi incertae sedis</taxon>
        <taxon>Mucoromycota</taxon>
        <taxon>Mucoromycotina</taxon>
        <taxon>Mucoromycetes</taxon>
        <taxon>Mucorales</taxon>
        <taxon>Phycomycetaceae</taxon>
        <taxon>Phycomyces</taxon>
    </lineage>
</organism>
<dbReference type="InParanoid" id="A0A167J7I2"/>
<sequence length="66" mass="7554">MVYQRQSLSQTTTLLEIFFCLPSDTSNPNDAGEPYRYSPIISQIVKYMSEVQDSSKIPIPQTMHNL</sequence>
<proteinExistence type="predicted"/>
<dbReference type="EMBL" id="KV441028">
    <property type="protein sequence ID" value="OAD65379.1"/>
    <property type="molecule type" value="Genomic_DNA"/>
</dbReference>
<keyword evidence="2" id="KW-1185">Reference proteome</keyword>
<gene>
    <name evidence="1" type="ORF">PHYBLDRAFT_153465</name>
</gene>
<dbReference type="Proteomes" id="UP000077315">
    <property type="component" value="Unassembled WGS sequence"/>
</dbReference>
<name>A0A167J7I2_PHYB8</name>
<evidence type="ECO:0000313" key="1">
    <source>
        <dbReference type="EMBL" id="OAD65379.1"/>
    </source>
</evidence>
<dbReference type="GeneID" id="28994064"/>
<dbReference type="RefSeq" id="XP_018283419.1">
    <property type="nucleotide sequence ID" value="XM_018433158.1"/>
</dbReference>
<evidence type="ECO:0000313" key="2">
    <source>
        <dbReference type="Proteomes" id="UP000077315"/>
    </source>
</evidence>
<reference evidence="2" key="1">
    <citation type="submission" date="2015-06" db="EMBL/GenBank/DDBJ databases">
        <title>Expansion of signal transduction pathways in fungi by whole-genome duplication.</title>
        <authorList>
            <consortium name="DOE Joint Genome Institute"/>
            <person name="Corrochano L.M."/>
            <person name="Kuo A."/>
            <person name="Marcet-Houben M."/>
            <person name="Polaino S."/>
            <person name="Salamov A."/>
            <person name="Villalobos J.M."/>
            <person name="Alvarez M.I."/>
            <person name="Avalos J."/>
            <person name="Benito E.P."/>
            <person name="Benoit I."/>
            <person name="Burger G."/>
            <person name="Camino L.P."/>
            <person name="Canovas D."/>
            <person name="Cerda-Olmedo E."/>
            <person name="Cheng J.-F."/>
            <person name="Dominguez A."/>
            <person name="Elias M."/>
            <person name="Eslava A.P."/>
            <person name="Glaser F."/>
            <person name="Grimwood J."/>
            <person name="Gutierrez G."/>
            <person name="Heitman J."/>
            <person name="Henrissat B."/>
            <person name="Iturriaga E.A."/>
            <person name="Lang B.F."/>
            <person name="Lavin J.L."/>
            <person name="Lee S."/>
            <person name="Li W."/>
            <person name="Lindquist E."/>
            <person name="Lopez-Garcia S."/>
            <person name="Luque E.M."/>
            <person name="Marcos A.T."/>
            <person name="Martin J."/>
            <person name="McCluskey K."/>
            <person name="Medina H.R."/>
            <person name="Miralles-Duran A."/>
            <person name="Miyazaki A."/>
            <person name="Munoz-Torres E."/>
            <person name="Oguiza J.A."/>
            <person name="Ohm R."/>
            <person name="Olmedo M."/>
            <person name="Orejas M."/>
            <person name="Ortiz-Castellanos L."/>
            <person name="Pisabarro A.G."/>
            <person name="Rodriguez-Romero J."/>
            <person name="Ruiz-Herrera J."/>
            <person name="Ruiz-Vazquez R."/>
            <person name="Sanz C."/>
            <person name="Schackwitz W."/>
            <person name="Schmutz J."/>
            <person name="Shahriari M."/>
            <person name="Shelest E."/>
            <person name="Silva-Franco F."/>
            <person name="Soanes D."/>
            <person name="Syed K."/>
            <person name="Tagua V.G."/>
            <person name="Talbot N.J."/>
            <person name="Thon M."/>
            <person name="De vries R.P."/>
            <person name="Wiebenga A."/>
            <person name="Yadav J.S."/>
            <person name="Braun E.L."/>
            <person name="Baker S."/>
            <person name="Garre V."/>
            <person name="Horwitz B."/>
            <person name="Torres-Martinez S."/>
            <person name="Idnurm A."/>
            <person name="Herrera-Estrella A."/>
            <person name="Gabaldon T."/>
            <person name="Grigoriev I.V."/>
        </authorList>
    </citation>
    <scope>NUCLEOTIDE SEQUENCE [LARGE SCALE GENOMIC DNA]</scope>
    <source>
        <strain evidence="2">NRRL 1555(-)</strain>
    </source>
</reference>
<protein>
    <submittedName>
        <fullName evidence="1">Uncharacterized protein</fullName>
    </submittedName>
</protein>